<evidence type="ECO:0000259" key="2">
    <source>
        <dbReference type="SMART" id="SM00581"/>
    </source>
</evidence>
<evidence type="ECO:0000313" key="4">
    <source>
        <dbReference type="Proteomes" id="UP000053259"/>
    </source>
</evidence>
<sequence>MSKTKVSKNAFRRQQKKLRKEEAPAPAEVIVSEPVFRLDKFEDGAKPDSTTSKEATTTSNCDSFDADLQGLSEYKKIFQRFQISQHDSGTGQEGGEQLAWSEENDNIPDDTENAMPKKSKKQRKRENKLSVAELKAMARKPELVEWTDADSSDPLLLLTIKSHRNIVPVPAHWSLKREYLSSKRGIEKPPFRLPKFIADTGIAEMRDAALEKQAEQSLKQKQRERVQPKMGRLDIDYAKLYNAFFKFQTKPELTRFGEVYYEGKEFETNLRHLRPGELSDELKEALGMQPGFAPPWLLNMQRFGPPPSYPALRIPGVNCPPPAGSSWGFGPGQYGKPPVDDNNKPLYGGDIFGIAQMRQTDASDEFIDKSLWGELRPSEEDSEEEEEEDEDEEEDGTASPSGIETGLHTAFPSDIGGLESVAGDFNLRKHRAFEAEENFGSRQAYQVLEEQKTNINGFLGSDRKYNLNNPPANIPVLGSQDSRKRKAGDVDVSVDVDTLIGNGKLSKDEIAKQYQAQSQDRTRQWTVDQDDLSQMIAEESRKRLKKDIEKREEKKRR</sequence>
<evidence type="ECO:0000256" key="1">
    <source>
        <dbReference type="SAM" id="MobiDB-lite"/>
    </source>
</evidence>
<evidence type="ECO:0000313" key="3">
    <source>
        <dbReference type="EMBL" id="KIV98437.1"/>
    </source>
</evidence>
<dbReference type="GeneID" id="27317719"/>
<dbReference type="Proteomes" id="UP000053259">
    <property type="component" value="Unassembled WGS sequence"/>
</dbReference>
<organism evidence="3 4">
    <name type="scientific">Verruconis gallopava</name>
    <dbReference type="NCBI Taxonomy" id="253628"/>
    <lineage>
        <taxon>Eukaryota</taxon>
        <taxon>Fungi</taxon>
        <taxon>Dikarya</taxon>
        <taxon>Ascomycota</taxon>
        <taxon>Pezizomycotina</taxon>
        <taxon>Dothideomycetes</taxon>
        <taxon>Pleosporomycetidae</taxon>
        <taxon>Venturiales</taxon>
        <taxon>Sympoventuriaceae</taxon>
        <taxon>Verruconis</taxon>
    </lineage>
</organism>
<reference evidence="3 4" key="1">
    <citation type="submission" date="2015-01" db="EMBL/GenBank/DDBJ databases">
        <title>The Genome Sequence of Ochroconis gallopava CBS43764.</title>
        <authorList>
            <consortium name="The Broad Institute Genomics Platform"/>
            <person name="Cuomo C."/>
            <person name="de Hoog S."/>
            <person name="Gorbushina A."/>
            <person name="Stielow B."/>
            <person name="Teixiera M."/>
            <person name="Abouelleil A."/>
            <person name="Chapman S.B."/>
            <person name="Priest M."/>
            <person name="Young S.K."/>
            <person name="Wortman J."/>
            <person name="Nusbaum C."/>
            <person name="Birren B."/>
        </authorList>
    </citation>
    <scope>NUCLEOTIDE SEQUENCE [LARGE SCALE GENOMIC DNA]</scope>
    <source>
        <strain evidence="3 4">CBS 43764</strain>
    </source>
</reference>
<dbReference type="EMBL" id="KN847687">
    <property type="protein sequence ID" value="KIV98437.1"/>
    <property type="molecule type" value="Genomic_DNA"/>
</dbReference>
<feature type="region of interest" description="Disordered" evidence="1">
    <location>
        <begin position="368"/>
        <end position="415"/>
    </location>
</feature>
<protein>
    <recommendedName>
        <fullName evidence="2">PSP proline-rich domain-containing protein</fullName>
    </recommendedName>
</protein>
<feature type="compositionally biased region" description="Acidic residues" evidence="1">
    <location>
        <begin position="380"/>
        <end position="396"/>
    </location>
</feature>
<dbReference type="OrthoDB" id="10260794at2759"/>
<dbReference type="InterPro" id="IPR007180">
    <property type="entry name" value="DUF382"/>
</dbReference>
<dbReference type="SMART" id="SM00581">
    <property type="entry name" value="PSP"/>
    <property type="match status" value="1"/>
</dbReference>
<feature type="region of interest" description="Disordered" evidence="1">
    <location>
        <begin position="102"/>
        <end position="128"/>
    </location>
</feature>
<dbReference type="Pfam" id="PF04046">
    <property type="entry name" value="PSP"/>
    <property type="match status" value="1"/>
</dbReference>
<dbReference type="HOGENOM" id="CLU_014435_1_1_1"/>
<dbReference type="PANTHER" id="PTHR12785:SF6">
    <property type="entry name" value="SPLICING FACTOR 3B SUBUNIT 2"/>
    <property type="match status" value="1"/>
</dbReference>
<feature type="region of interest" description="Disordered" evidence="1">
    <location>
        <begin position="1"/>
        <end position="27"/>
    </location>
</feature>
<feature type="domain" description="PSP proline-rich" evidence="2">
    <location>
        <begin position="270"/>
        <end position="323"/>
    </location>
</feature>
<dbReference type="VEuPathDB" id="FungiDB:PV09_09746"/>
<name>A0A0D1ZVC6_9PEZI</name>
<feature type="region of interest" description="Disordered" evidence="1">
    <location>
        <begin position="464"/>
        <end position="490"/>
    </location>
</feature>
<dbReference type="InParanoid" id="A0A0D1ZVC6"/>
<dbReference type="InterPro" id="IPR052584">
    <property type="entry name" value="U2_snRNP_Complex_Component"/>
</dbReference>
<keyword evidence="4" id="KW-1185">Reference proteome</keyword>
<feature type="compositionally biased region" description="Acidic residues" evidence="1">
    <location>
        <begin position="102"/>
        <end position="112"/>
    </location>
</feature>
<dbReference type="PANTHER" id="PTHR12785">
    <property type="entry name" value="SPLICING FACTOR 3B"/>
    <property type="match status" value="1"/>
</dbReference>
<feature type="compositionally biased region" description="Basic residues" evidence="1">
    <location>
        <begin position="117"/>
        <end position="126"/>
    </location>
</feature>
<dbReference type="InterPro" id="IPR006568">
    <property type="entry name" value="PSP_pro-rich"/>
</dbReference>
<proteinExistence type="predicted"/>
<dbReference type="AlphaFoldDB" id="A0A0D1ZVC6"/>
<dbReference type="STRING" id="253628.A0A0D1ZVC6"/>
<accession>A0A0D1ZVC6</accession>
<feature type="compositionally biased region" description="Polar residues" evidence="1">
    <location>
        <begin position="48"/>
        <end position="60"/>
    </location>
</feature>
<dbReference type="GO" id="GO:0005634">
    <property type="term" value="C:nucleus"/>
    <property type="evidence" value="ECO:0007669"/>
    <property type="project" value="InterPro"/>
</dbReference>
<feature type="region of interest" description="Disordered" evidence="1">
    <location>
        <begin position="41"/>
        <end position="60"/>
    </location>
</feature>
<dbReference type="RefSeq" id="XP_016208307.1">
    <property type="nucleotide sequence ID" value="XM_016363866.1"/>
</dbReference>
<dbReference type="Pfam" id="PF04037">
    <property type="entry name" value="DUF382"/>
    <property type="match status" value="1"/>
</dbReference>
<gene>
    <name evidence="3" type="ORF">PV09_09746</name>
</gene>
<dbReference type="FunCoup" id="A0A0D1ZVC6">
    <property type="interactions" value="185"/>
</dbReference>